<dbReference type="EMBL" id="JAEACU010000012">
    <property type="protein sequence ID" value="KAH7512932.1"/>
    <property type="molecule type" value="Genomic_DNA"/>
</dbReference>
<dbReference type="Proteomes" id="UP000813462">
    <property type="component" value="Unassembled WGS sequence"/>
</dbReference>
<protein>
    <submittedName>
        <fullName evidence="1">Uncharacterized protein</fullName>
    </submittedName>
</protein>
<reference evidence="1" key="1">
    <citation type="journal article" date="2021" name="Front. Plant Sci.">
        <title>Chromosome-Scale Genome Assembly for Chinese Sour Jujube and Insights Into Its Genome Evolution and Domestication Signature.</title>
        <authorList>
            <person name="Shen L.-Y."/>
            <person name="Luo H."/>
            <person name="Wang X.-L."/>
            <person name="Wang X.-M."/>
            <person name="Qiu X.-J."/>
            <person name="Liu H."/>
            <person name="Zhou S.-S."/>
            <person name="Jia K.-H."/>
            <person name="Nie S."/>
            <person name="Bao Y.-T."/>
            <person name="Zhang R.-G."/>
            <person name="Yun Q.-Z."/>
            <person name="Chai Y.-H."/>
            <person name="Lu J.-Y."/>
            <person name="Li Y."/>
            <person name="Zhao S.-W."/>
            <person name="Mao J.-F."/>
            <person name="Jia S.-G."/>
            <person name="Mao Y.-M."/>
        </authorList>
    </citation>
    <scope>NUCLEOTIDE SEQUENCE</scope>
    <source>
        <strain evidence="1">AT0</strain>
        <tissue evidence="1">Leaf</tissue>
    </source>
</reference>
<accession>A0A978UDT9</accession>
<evidence type="ECO:0000313" key="2">
    <source>
        <dbReference type="Proteomes" id="UP000813462"/>
    </source>
</evidence>
<gene>
    <name evidence="1" type="ORF">FEM48_Zijuj12G0142800</name>
</gene>
<evidence type="ECO:0000313" key="1">
    <source>
        <dbReference type="EMBL" id="KAH7512932.1"/>
    </source>
</evidence>
<proteinExistence type="predicted"/>
<name>A0A978UDT9_ZIZJJ</name>
<dbReference type="AlphaFoldDB" id="A0A978UDT9"/>
<sequence length="158" mass="18185">MEEELENFLQEFAKKLKSKPLRINGGTCWLVSSIAEGGKQRKEIFTLECQPLAVNNRIAHGKWSFGILGWYKGHIVFSQLQREATKEADFFTREAHNGAREIVIRNFGMHEAGIQCHRKLDPNIGYSRGKFLINWRARISSHLELRIREFGLSQGNSL</sequence>
<comment type="caution">
    <text evidence="1">The sequence shown here is derived from an EMBL/GenBank/DDBJ whole genome shotgun (WGS) entry which is preliminary data.</text>
</comment>
<organism evidence="1 2">
    <name type="scientific">Ziziphus jujuba var. spinosa</name>
    <dbReference type="NCBI Taxonomy" id="714518"/>
    <lineage>
        <taxon>Eukaryota</taxon>
        <taxon>Viridiplantae</taxon>
        <taxon>Streptophyta</taxon>
        <taxon>Embryophyta</taxon>
        <taxon>Tracheophyta</taxon>
        <taxon>Spermatophyta</taxon>
        <taxon>Magnoliopsida</taxon>
        <taxon>eudicotyledons</taxon>
        <taxon>Gunneridae</taxon>
        <taxon>Pentapetalae</taxon>
        <taxon>rosids</taxon>
        <taxon>fabids</taxon>
        <taxon>Rosales</taxon>
        <taxon>Rhamnaceae</taxon>
        <taxon>Paliureae</taxon>
        <taxon>Ziziphus</taxon>
    </lineage>
</organism>